<dbReference type="Proteomes" id="UP000660262">
    <property type="component" value="Unassembled WGS sequence"/>
</dbReference>
<evidence type="ECO:0000313" key="2">
    <source>
        <dbReference type="Proteomes" id="UP000660262"/>
    </source>
</evidence>
<gene>
    <name evidence="1" type="ORF">PPROV_000117400</name>
</gene>
<dbReference type="PANTHER" id="PTHR13124">
    <property type="entry name" value="39S RIBOSOMAL PROTEIN L46, MITOCHONDRIAL PRECURSOR-RELATED"/>
    <property type="match status" value="1"/>
</dbReference>
<dbReference type="PANTHER" id="PTHR13124:SF12">
    <property type="entry name" value="LARGE RIBOSOMAL SUBUNIT PROTEIN ML46"/>
    <property type="match status" value="1"/>
</dbReference>
<keyword evidence="2" id="KW-1185">Reference proteome</keyword>
<protein>
    <recommendedName>
        <fullName evidence="3">Ribosomal protein L46 N-terminal domain-containing protein</fullName>
    </recommendedName>
</protein>
<evidence type="ECO:0000313" key="1">
    <source>
        <dbReference type="EMBL" id="GHP02417.1"/>
    </source>
</evidence>
<dbReference type="OrthoDB" id="414075at2759"/>
<dbReference type="AlphaFoldDB" id="A0A830HBF1"/>
<reference evidence="1" key="1">
    <citation type="submission" date="2020-10" db="EMBL/GenBank/DDBJ databases">
        <title>Unveiling of a novel bifunctional photoreceptor, Dualchrome1, isolated from a cosmopolitan green alga.</title>
        <authorList>
            <person name="Suzuki S."/>
            <person name="Kawachi M."/>
        </authorList>
    </citation>
    <scope>NUCLEOTIDE SEQUENCE</scope>
    <source>
        <strain evidence="1">NIES 2893</strain>
    </source>
</reference>
<dbReference type="GO" id="GO:0003735">
    <property type="term" value="F:structural constituent of ribosome"/>
    <property type="evidence" value="ECO:0007669"/>
    <property type="project" value="InterPro"/>
</dbReference>
<name>A0A830HBF1_9CHLO</name>
<dbReference type="Gene3D" id="3.90.79.10">
    <property type="entry name" value="Nucleoside Triphosphate Pyrophosphohydrolase"/>
    <property type="match status" value="1"/>
</dbReference>
<organism evidence="1 2">
    <name type="scientific">Pycnococcus provasolii</name>
    <dbReference type="NCBI Taxonomy" id="41880"/>
    <lineage>
        <taxon>Eukaryota</taxon>
        <taxon>Viridiplantae</taxon>
        <taxon>Chlorophyta</taxon>
        <taxon>Pseudoscourfieldiophyceae</taxon>
        <taxon>Pseudoscourfieldiales</taxon>
        <taxon>Pycnococcaceae</taxon>
        <taxon>Pycnococcus</taxon>
    </lineage>
</organism>
<evidence type="ECO:0008006" key="3">
    <source>
        <dbReference type="Google" id="ProtNLM"/>
    </source>
</evidence>
<dbReference type="EMBL" id="BNJQ01000003">
    <property type="protein sequence ID" value="GHP02417.1"/>
    <property type="molecule type" value="Genomic_DNA"/>
</dbReference>
<dbReference type="InterPro" id="IPR040008">
    <property type="entry name" value="Ribosomal_mL46"/>
</dbReference>
<accession>A0A830HBF1</accession>
<sequence length="365" mass="39766">MSLSSPLGGVVGSILRTIPGAIPRTISGALRLPVSCAQHLATTSRFSFCSSSSVLPQLPRGFTSLAASSIPADQNPAEAPELGRHANIYASAVLCRLPLVVPEDPPWLKEWNEYLETRAMENTKTLPDRFGNPRLNEDELALADAWKPEPMVSEEDEDERAVSLRRRVDRFLYFVCRERGGPWMFPTAAHREGETIRGTAQRALQAAIGCQCVAGSNDDTGAPNAPNAHKFPSSGGIYGDVDVYFVGHAPALHVHLFDNQSPALVPSVLKDDKATVEEAPVVPPRKGREARSTVFYHRAILLTPGHDDVAFENAMKRADAQRGGVSAKDALEWAWITRDEFSAFIGETSGSGAPKFLERLRQMAQ</sequence>
<proteinExistence type="predicted"/>
<dbReference type="GO" id="GO:0005762">
    <property type="term" value="C:mitochondrial large ribosomal subunit"/>
    <property type="evidence" value="ECO:0007669"/>
    <property type="project" value="TreeGrafter"/>
</dbReference>
<comment type="caution">
    <text evidence="1">The sequence shown here is derived from an EMBL/GenBank/DDBJ whole genome shotgun (WGS) entry which is preliminary data.</text>
</comment>